<feature type="compositionally biased region" description="Basic and acidic residues" evidence="4">
    <location>
        <begin position="47"/>
        <end position="58"/>
    </location>
</feature>
<dbReference type="InterPro" id="IPR004934">
    <property type="entry name" value="TMOD"/>
</dbReference>
<feature type="compositionally biased region" description="Polar residues" evidence="4">
    <location>
        <begin position="287"/>
        <end position="310"/>
    </location>
</feature>
<organism evidence="5">
    <name type="scientific">Noctiluca scintillans</name>
    <name type="common">Sea sparkle</name>
    <name type="synonym">Red tide dinoflagellate</name>
    <dbReference type="NCBI Taxonomy" id="2966"/>
    <lineage>
        <taxon>Eukaryota</taxon>
        <taxon>Sar</taxon>
        <taxon>Alveolata</taxon>
        <taxon>Dinophyceae</taxon>
        <taxon>Noctilucales</taxon>
        <taxon>Noctilucaceae</taxon>
        <taxon>Noctiluca</taxon>
    </lineage>
</organism>
<sequence>MPTVTSLGSLNFDQGAELQRMHSWMAPASVVLPAPTLCARPRSFSPKPDRSMRPRRTSEASAASNGQSDRLSCSEARSFKGDVAKSDDPRIKAAALGHSLLWMALHWGFDWGEEDEQPVEVDDASELRPAHLGVSRRSTPLPVPSKKSQSRRCHSLTQADASETGATVVVTVADQDVASSSRVGGGSVALSASRGASKASRGDSLVATVRRSSRAMSASPGPRGRAVERAARAARNSSGTLGLSKISASSFVPPRESASTSLARAPSWSCEGVKGPPPQRTPMPPVQHSSKQPLQEVQNRAPHANSSSDIPHTEACRKPESTVKGAVTVSAEPLSDRVTTEAAEPSPSGPGTTPRAAEPAEAYPVPSSASTAATETDIDHSPRVLRPLKSSASQEPNSRNATTTPRRAEASPAPAPCSNVQLTPKPPSREVRRPPHLLGGTHRMRNATSDVNMSMRSDGVQAARTSVESARPDASNDPSDEVPPPTRSPQTARNVRSQTDLLLGSVEKTRHRKSWDVSHNAQRGGTTPKPSSDVRDVTPCASRRMDSTPGTRDGVRASVQKPAMTPARTSGANSSSAIHVEASTSRRATRNVESTTPTRVSRPSWGSTGGASHAGTERLGGGYRPSTGSVAGSILIDPPDYEGVDPGAKALRTMDAQIVEEICSMSPCDLQMLLSMQPSKETRGTWMVWMVHRVYLNDPSLERLDFTNCGMPTGRQEHRIAPKLVEALAENTHLKHLRLSNSNLHPCEAAKLALSLTKNSTLSTLEIECNHLEPSDLQCIIEALAGNTCLQDLRCSGQFCMQAGPRVFQAVKETLESNRTLRRLGMEITDAHWRHEIHRAMSKNKDQQRRQMWAVGDMWSPRF</sequence>
<name>A0A7S1ABL6_NOCSC</name>
<dbReference type="GO" id="GO:0005523">
    <property type="term" value="F:tropomyosin binding"/>
    <property type="evidence" value="ECO:0007669"/>
    <property type="project" value="InterPro"/>
</dbReference>
<feature type="region of interest" description="Disordered" evidence="4">
    <location>
        <begin position="180"/>
        <end position="624"/>
    </location>
</feature>
<dbReference type="GO" id="GO:0007015">
    <property type="term" value="P:actin filament organization"/>
    <property type="evidence" value="ECO:0007669"/>
    <property type="project" value="TreeGrafter"/>
</dbReference>
<feature type="region of interest" description="Disordered" evidence="4">
    <location>
        <begin position="39"/>
        <end position="74"/>
    </location>
</feature>
<feature type="region of interest" description="Disordered" evidence="4">
    <location>
        <begin position="122"/>
        <end position="152"/>
    </location>
</feature>
<proteinExistence type="predicted"/>
<evidence type="ECO:0000256" key="1">
    <source>
        <dbReference type="ARBA" id="ARBA00004245"/>
    </source>
</evidence>
<feature type="compositionally biased region" description="Polar residues" evidence="4">
    <location>
        <begin position="59"/>
        <end position="71"/>
    </location>
</feature>
<dbReference type="Gene3D" id="3.80.10.10">
    <property type="entry name" value="Ribonuclease Inhibitor"/>
    <property type="match status" value="1"/>
</dbReference>
<feature type="compositionally biased region" description="Polar residues" evidence="4">
    <location>
        <begin position="446"/>
        <end position="455"/>
    </location>
</feature>
<accession>A0A7S1ABL6</accession>
<feature type="compositionally biased region" description="Polar residues" evidence="4">
    <location>
        <begin position="567"/>
        <end position="606"/>
    </location>
</feature>
<dbReference type="EMBL" id="HBFQ01033052">
    <property type="protein sequence ID" value="CAD8848872.1"/>
    <property type="molecule type" value="Transcribed_RNA"/>
</dbReference>
<dbReference type="SUPFAM" id="SSF52047">
    <property type="entry name" value="RNI-like"/>
    <property type="match status" value="1"/>
</dbReference>
<feature type="compositionally biased region" description="Polar residues" evidence="4">
    <location>
        <begin position="488"/>
        <end position="500"/>
    </location>
</feature>
<dbReference type="PANTHER" id="PTHR10901:SF6">
    <property type="entry name" value="TROPOMODULIN, ISOFORM N"/>
    <property type="match status" value="1"/>
</dbReference>
<dbReference type="GO" id="GO:0051694">
    <property type="term" value="P:pointed-end actin filament capping"/>
    <property type="evidence" value="ECO:0007669"/>
    <property type="project" value="InterPro"/>
</dbReference>
<evidence type="ECO:0000313" key="5">
    <source>
        <dbReference type="EMBL" id="CAD8848872.1"/>
    </source>
</evidence>
<dbReference type="AlphaFoldDB" id="A0A7S1ABL6"/>
<evidence type="ECO:0000256" key="4">
    <source>
        <dbReference type="SAM" id="MobiDB-lite"/>
    </source>
</evidence>
<reference evidence="5" key="1">
    <citation type="submission" date="2021-01" db="EMBL/GenBank/DDBJ databases">
        <authorList>
            <person name="Corre E."/>
            <person name="Pelletier E."/>
            <person name="Niang G."/>
            <person name="Scheremetjew M."/>
            <person name="Finn R."/>
            <person name="Kale V."/>
            <person name="Holt S."/>
            <person name="Cochrane G."/>
            <person name="Meng A."/>
            <person name="Brown T."/>
            <person name="Cohen L."/>
        </authorList>
    </citation>
    <scope>NUCLEOTIDE SEQUENCE</scope>
</reference>
<keyword evidence="3" id="KW-0206">Cytoskeleton</keyword>
<evidence type="ECO:0000256" key="3">
    <source>
        <dbReference type="ARBA" id="ARBA00023212"/>
    </source>
</evidence>
<feature type="compositionally biased region" description="Low complexity" evidence="4">
    <location>
        <begin position="180"/>
        <end position="199"/>
    </location>
</feature>
<feature type="compositionally biased region" description="Basic and acidic residues" evidence="4">
    <location>
        <begin position="311"/>
        <end position="321"/>
    </location>
</feature>
<feature type="compositionally biased region" description="Polar residues" evidence="4">
    <location>
        <begin position="517"/>
        <end position="530"/>
    </location>
</feature>
<feature type="compositionally biased region" description="Polar residues" evidence="4">
    <location>
        <begin position="236"/>
        <end position="250"/>
    </location>
</feature>
<feature type="compositionally biased region" description="Pro residues" evidence="4">
    <location>
        <begin position="275"/>
        <end position="285"/>
    </location>
</feature>
<gene>
    <name evidence="5" type="ORF">NSCI0253_LOCUS23222</name>
</gene>
<feature type="compositionally biased region" description="Polar residues" evidence="4">
    <location>
        <begin position="390"/>
        <end position="400"/>
    </location>
</feature>
<comment type="subcellular location">
    <subcellularLocation>
        <location evidence="1">Cytoplasm</location>
        <location evidence="1">Cytoskeleton</location>
    </subcellularLocation>
</comment>
<dbReference type="PANTHER" id="PTHR10901">
    <property type="entry name" value="TROPOMODULIN"/>
    <property type="match status" value="1"/>
</dbReference>
<dbReference type="InterPro" id="IPR032675">
    <property type="entry name" value="LRR_dom_sf"/>
</dbReference>
<evidence type="ECO:0000256" key="2">
    <source>
        <dbReference type="ARBA" id="ARBA00022490"/>
    </source>
</evidence>
<keyword evidence="2" id="KW-0963">Cytoplasm</keyword>
<dbReference type="GO" id="GO:0005856">
    <property type="term" value="C:cytoskeleton"/>
    <property type="evidence" value="ECO:0007669"/>
    <property type="project" value="UniProtKB-SubCell"/>
</dbReference>
<protein>
    <submittedName>
        <fullName evidence="5">Uncharacterized protein</fullName>
    </submittedName>
</protein>